<dbReference type="EMBL" id="HBII01006563">
    <property type="protein sequence ID" value="CAE0344006.1"/>
    <property type="molecule type" value="Transcribed_RNA"/>
</dbReference>
<reference evidence="2" key="1">
    <citation type="submission" date="2021-01" db="EMBL/GenBank/DDBJ databases">
        <authorList>
            <person name="Corre E."/>
            <person name="Pelletier E."/>
            <person name="Niang G."/>
            <person name="Scheremetjew M."/>
            <person name="Finn R."/>
            <person name="Kale V."/>
            <person name="Holt S."/>
            <person name="Cochrane G."/>
            <person name="Meng A."/>
            <person name="Brown T."/>
            <person name="Cohen L."/>
        </authorList>
    </citation>
    <scope>NUCLEOTIDE SEQUENCE</scope>
    <source>
        <strain evidence="2">FSP1.4</strain>
    </source>
</reference>
<proteinExistence type="predicted"/>
<evidence type="ECO:0000313" key="2">
    <source>
        <dbReference type="EMBL" id="CAE0344006.1"/>
    </source>
</evidence>
<feature type="compositionally biased region" description="Basic residues" evidence="1">
    <location>
        <begin position="26"/>
        <end position="47"/>
    </location>
</feature>
<sequence length="102" mass="11526">MSQMLTDTKTTVKADSHMIRMIPNVRKSKKKTEKIQTSKKLKISKKRVASDTESKASTRPGKSPKTAEVWDDTDSKLNQILNIDPAKSFANFTLKQFKSIRG</sequence>
<feature type="region of interest" description="Disordered" evidence="1">
    <location>
        <begin position="1"/>
        <end position="71"/>
    </location>
</feature>
<accession>A0A7S3J2D0</accession>
<organism evidence="2">
    <name type="scientific">Euplotes harpa</name>
    <dbReference type="NCBI Taxonomy" id="151035"/>
    <lineage>
        <taxon>Eukaryota</taxon>
        <taxon>Sar</taxon>
        <taxon>Alveolata</taxon>
        <taxon>Ciliophora</taxon>
        <taxon>Intramacronucleata</taxon>
        <taxon>Spirotrichea</taxon>
        <taxon>Hypotrichia</taxon>
        <taxon>Euplotida</taxon>
        <taxon>Euplotidae</taxon>
        <taxon>Euplotes</taxon>
    </lineage>
</organism>
<dbReference type="AlphaFoldDB" id="A0A7S3J2D0"/>
<protein>
    <submittedName>
        <fullName evidence="2">Uncharacterized protein</fullName>
    </submittedName>
</protein>
<gene>
    <name evidence="2" type="ORF">EHAR0213_LOCUS2913</name>
</gene>
<name>A0A7S3J2D0_9SPIT</name>
<evidence type="ECO:0000256" key="1">
    <source>
        <dbReference type="SAM" id="MobiDB-lite"/>
    </source>
</evidence>